<gene>
    <name evidence="9" type="ORF">JK364_02520</name>
</gene>
<feature type="transmembrane region" description="Helical" evidence="8">
    <location>
        <begin position="101"/>
        <end position="123"/>
    </location>
</feature>
<evidence type="ECO:0000256" key="2">
    <source>
        <dbReference type="ARBA" id="ARBA00022448"/>
    </source>
</evidence>
<protein>
    <submittedName>
        <fullName evidence="9">MFS transporter</fullName>
    </submittedName>
</protein>
<feature type="transmembrane region" description="Helical" evidence="8">
    <location>
        <begin position="14"/>
        <end position="36"/>
    </location>
</feature>
<dbReference type="EMBL" id="JAERRG010000001">
    <property type="protein sequence ID" value="MBL1111291.1"/>
    <property type="molecule type" value="Genomic_DNA"/>
</dbReference>
<reference evidence="9 10" key="1">
    <citation type="submission" date="2021-01" db="EMBL/GenBank/DDBJ databases">
        <title>WGS of actinomycetes isolated from Thailand.</title>
        <authorList>
            <person name="Thawai C."/>
        </authorList>
    </citation>
    <scope>NUCLEOTIDE SEQUENCE [LARGE SCALE GENOMIC DNA]</scope>
    <source>
        <strain evidence="9 10">CA3R110</strain>
    </source>
</reference>
<keyword evidence="6 8" id="KW-0472">Membrane</keyword>
<evidence type="ECO:0000256" key="7">
    <source>
        <dbReference type="SAM" id="MobiDB-lite"/>
    </source>
</evidence>
<dbReference type="Gene3D" id="1.20.1250.20">
    <property type="entry name" value="MFS general substrate transporter like domains"/>
    <property type="match status" value="1"/>
</dbReference>
<accession>A0ABS1PFX9</accession>
<keyword evidence="3" id="KW-1003">Cell membrane</keyword>
<comment type="subcellular location">
    <subcellularLocation>
        <location evidence="1">Cell membrane</location>
        <topology evidence="1">Multi-pass membrane protein</topology>
    </subcellularLocation>
</comment>
<organism evidence="9 10">
    <name type="scientific">Streptomyces endocoffeicus</name>
    <dbReference type="NCBI Taxonomy" id="2898945"/>
    <lineage>
        <taxon>Bacteria</taxon>
        <taxon>Bacillati</taxon>
        <taxon>Actinomycetota</taxon>
        <taxon>Actinomycetes</taxon>
        <taxon>Kitasatosporales</taxon>
        <taxon>Streptomycetaceae</taxon>
        <taxon>Streptomyces</taxon>
    </lineage>
</organism>
<feature type="compositionally biased region" description="Low complexity" evidence="7">
    <location>
        <begin position="207"/>
        <end position="216"/>
    </location>
</feature>
<dbReference type="InterPro" id="IPR011701">
    <property type="entry name" value="MFS"/>
</dbReference>
<feature type="transmembrane region" description="Helical" evidence="8">
    <location>
        <begin position="301"/>
        <end position="334"/>
    </location>
</feature>
<keyword evidence="4 8" id="KW-0812">Transmembrane</keyword>
<keyword evidence="2" id="KW-0813">Transport</keyword>
<evidence type="ECO:0000313" key="9">
    <source>
        <dbReference type="EMBL" id="MBL1111291.1"/>
    </source>
</evidence>
<keyword evidence="10" id="KW-1185">Reference proteome</keyword>
<dbReference type="InterPro" id="IPR050171">
    <property type="entry name" value="MFS_Transporters"/>
</dbReference>
<feature type="region of interest" description="Disordered" evidence="7">
    <location>
        <begin position="191"/>
        <end position="219"/>
    </location>
</feature>
<dbReference type="Pfam" id="PF07690">
    <property type="entry name" value="MFS_1"/>
    <property type="match status" value="1"/>
</dbReference>
<sequence length="430" mass="44085">MRAWLPDARGHRRLFSALSIDALGTGLFLPFSILYFTATTDLTLGRVGLALSIAALVRIPATPGAGMFCDRFGARNTVVVSNLTQAVGFFNYLLVDSFGQLLIAAVVVQLGNSAFWVAYPALVHDVAEGKRQESWFALITSLRHAGLGAGALGASLAVSIGGSTGYTAIVAVNALSFAVAAILTRLDTSGGTRPVPADTTPEHDAPSAHAPSAHAPTSGWASTLRDRPFLGFVVLNFGLALLSLAFGLGVPVFLVDTVHLPPWIPGTVLAVNAVLGAVGATPVGAAITGRGRSGGLIASQAIVGCAFMAVLCCAYVPSAFGVCLALAAVVLVTLGELVQSLIVSPIVNDCATAASRGRYNSLSQMAFSIGDVVTPALMTTLLAHGPAAAWIPMAALALVNMLGIALLTNHLPAMRRRVNQPGPTEADGCG</sequence>
<evidence type="ECO:0000256" key="6">
    <source>
        <dbReference type="ARBA" id="ARBA00023136"/>
    </source>
</evidence>
<evidence type="ECO:0000256" key="5">
    <source>
        <dbReference type="ARBA" id="ARBA00022989"/>
    </source>
</evidence>
<evidence type="ECO:0000256" key="4">
    <source>
        <dbReference type="ARBA" id="ARBA00022692"/>
    </source>
</evidence>
<feature type="transmembrane region" description="Helical" evidence="8">
    <location>
        <begin position="387"/>
        <end position="407"/>
    </location>
</feature>
<evidence type="ECO:0000313" key="10">
    <source>
        <dbReference type="Proteomes" id="UP000621510"/>
    </source>
</evidence>
<feature type="transmembrane region" description="Helical" evidence="8">
    <location>
        <begin position="135"/>
        <end position="158"/>
    </location>
</feature>
<name>A0ABS1PFX9_9ACTN</name>
<feature type="transmembrane region" description="Helical" evidence="8">
    <location>
        <begin position="229"/>
        <end position="254"/>
    </location>
</feature>
<dbReference type="PANTHER" id="PTHR23517">
    <property type="entry name" value="RESISTANCE PROTEIN MDTM, PUTATIVE-RELATED-RELATED"/>
    <property type="match status" value="1"/>
</dbReference>
<evidence type="ECO:0000256" key="1">
    <source>
        <dbReference type="ARBA" id="ARBA00004651"/>
    </source>
</evidence>
<dbReference type="RefSeq" id="WP_201847016.1">
    <property type="nucleotide sequence ID" value="NZ_JAERRG010000001.1"/>
</dbReference>
<dbReference type="SUPFAM" id="SSF103473">
    <property type="entry name" value="MFS general substrate transporter"/>
    <property type="match status" value="1"/>
</dbReference>
<feature type="transmembrane region" description="Helical" evidence="8">
    <location>
        <begin position="164"/>
        <end position="183"/>
    </location>
</feature>
<comment type="caution">
    <text evidence="9">The sequence shown here is derived from an EMBL/GenBank/DDBJ whole genome shotgun (WGS) entry which is preliminary data.</text>
</comment>
<proteinExistence type="predicted"/>
<dbReference type="Proteomes" id="UP000621510">
    <property type="component" value="Unassembled WGS sequence"/>
</dbReference>
<evidence type="ECO:0000256" key="3">
    <source>
        <dbReference type="ARBA" id="ARBA00022475"/>
    </source>
</evidence>
<feature type="transmembrane region" description="Helical" evidence="8">
    <location>
        <begin position="266"/>
        <end position="289"/>
    </location>
</feature>
<dbReference type="PANTHER" id="PTHR23517:SF2">
    <property type="entry name" value="MULTIDRUG RESISTANCE PROTEIN MDTH"/>
    <property type="match status" value="1"/>
</dbReference>
<dbReference type="InterPro" id="IPR036259">
    <property type="entry name" value="MFS_trans_sf"/>
</dbReference>
<keyword evidence="5 8" id="KW-1133">Transmembrane helix</keyword>
<evidence type="ECO:0000256" key="8">
    <source>
        <dbReference type="SAM" id="Phobius"/>
    </source>
</evidence>